<evidence type="ECO:0000313" key="3">
    <source>
        <dbReference type="EMBL" id="POM22981.1"/>
    </source>
</evidence>
<accession>A0A2P4UD62</accession>
<comment type="caution">
    <text evidence="3">The sequence shown here is derived from an EMBL/GenBank/DDBJ whole genome shotgun (WGS) entry which is preliminary data.</text>
</comment>
<dbReference type="SUPFAM" id="SSF55961">
    <property type="entry name" value="Bet v1-like"/>
    <property type="match status" value="1"/>
</dbReference>
<dbReference type="EMBL" id="MTBP01000004">
    <property type="protein sequence ID" value="POM22981.1"/>
    <property type="molecule type" value="Genomic_DNA"/>
</dbReference>
<dbReference type="AlphaFoldDB" id="A0A2P4UD62"/>
<keyword evidence="4" id="KW-1185">Reference proteome</keyword>
<evidence type="ECO:0000313" key="4">
    <source>
        <dbReference type="Proteomes" id="UP000242367"/>
    </source>
</evidence>
<dbReference type="InterPro" id="IPR023393">
    <property type="entry name" value="START-like_dom_sf"/>
</dbReference>
<protein>
    <recommendedName>
        <fullName evidence="2">Activator of Hsp90 ATPase homologue 1/2-like C-terminal domain-containing protein</fullName>
    </recommendedName>
</protein>
<dbReference type="RefSeq" id="WP_103565658.1">
    <property type="nucleotide sequence ID" value="NZ_MTBP01000004.1"/>
</dbReference>
<dbReference type="InterPro" id="IPR013538">
    <property type="entry name" value="ASHA1/2-like_C"/>
</dbReference>
<gene>
    <name evidence="3" type="ORF">BTM25_51870</name>
</gene>
<sequence length="146" mass="15701">MTDGAVRVTRTLKAGPGDVFAAWTDPDRLRRWLMPGPGTVAEAATDPVPGGSFRFAKLFPSGVDEVTGEYLVVDPPHRLVFTWRSPGTTGGRDSVVTVTLRPDGDGTEMTIIHERLPAESYQNGAQSAWTAVAGNLDAHLAERCRP</sequence>
<evidence type="ECO:0000259" key="2">
    <source>
        <dbReference type="Pfam" id="PF08327"/>
    </source>
</evidence>
<dbReference type="Proteomes" id="UP000242367">
    <property type="component" value="Unassembled WGS sequence"/>
</dbReference>
<dbReference type="CDD" id="cd07814">
    <property type="entry name" value="SRPBCC_CalC_Aha1-like"/>
    <property type="match status" value="1"/>
</dbReference>
<proteinExistence type="inferred from homology"/>
<name>A0A2P4UD62_9ACTN</name>
<comment type="similarity">
    <text evidence="1">Belongs to the AHA1 family.</text>
</comment>
<feature type="domain" description="Activator of Hsp90 ATPase homologue 1/2-like C-terminal" evidence="2">
    <location>
        <begin position="14"/>
        <end position="140"/>
    </location>
</feature>
<dbReference type="Gene3D" id="3.30.530.20">
    <property type="match status" value="1"/>
</dbReference>
<evidence type="ECO:0000256" key="1">
    <source>
        <dbReference type="ARBA" id="ARBA00006817"/>
    </source>
</evidence>
<organism evidence="3 4">
    <name type="scientific">Actinomadura rubteroloni</name>
    <dbReference type="NCBI Taxonomy" id="1926885"/>
    <lineage>
        <taxon>Bacteria</taxon>
        <taxon>Bacillati</taxon>
        <taxon>Actinomycetota</taxon>
        <taxon>Actinomycetes</taxon>
        <taxon>Streptosporangiales</taxon>
        <taxon>Thermomonosporaceae</taxon>
        <taxon>Actinomadura</taxon>
    </lineage>
</organism>
<dbReference type="Pfam" id="PF08327">
    <property type="entry name" value="AHSA1"/>
    <property type="match status" value="1"/>
</dbReference>
<reference evidence="3 4" key="1">
    <citation type="journal article" date="2017" name="Chemistry">
        <title>Isolation, Biosynthesis and Chemical Modifications of Rubterolones A-F: Rare Tropolone Alkaloids from Actinomadura sp. 5-2.</title>
        <authorList>
            <person name="Guo H."/>
            <person name="Benndorf R."/>
            <person name="Leichnitz D."/>
            <person name="Klassen J.L."/>
            <person name="Vollmers J."/>
            <person name="Gorls H."/>
            <person name="Steinacker M."/>
            <person name="Weigel C."/>
            <person name="Dahse H.M."/>
            <person name="Kaster A.K."/>
            <person name="de Beer Z.W."/>
            <person name="Poulsen M."/>
            <person name="Beemelmanns C."/>
        </authorList>
    </citation>
    <scope>NUCLEOTIDE SEQUENCE [LARGE SCALE GENOMIC DNA]</scope>
    <source>
        <strain evidence="3 4">5-2</strain>
    </source>
</reference>